<dbReference type="Proteomes" id="UP000198866">
    <property type="component" value="Unassembled WGS sequence"/>
</dbReference>
<dbReference type="InterPro" id="IPR013325">
    <property type="entry name" value="RNA_pol_sigma_r2"/>
</dbReference>
<dbReference type="InterPro" id="IPR007127">
    <property type="entry name" value="RNA_pol_sigma_70_r1_1"/>
</dbReference>
<proteinExistence type="predicted"/>
<name>A0A1H7EAK0_9BURK</name>
<organism evidence="2 3">
    <name type="scientific">Paraburkholderia diazotrophica</name>
    <dbReference type="NCBI Taxonomy" id="667676"/>
    <lineage>
        <taxon>Bacteria</taxon>
        <taxon>Pseudomonadati</taxon>
        <taxon>Pseudomonadota</taxon>
        <taxon>Betaproteobacteria</taxon>
        <taxon>Burkholderiales</taxon>
        <taxon>Burkholderiaceae</taxon>
        <taxon>Paraburkholderia</taxon>
    </lineage>
</organism>
<dbReference type="Pfam" id="PF03979">
    <property type="entry name" value="Sigma70_r1_1"/>
    <property type="match status" value="1"/>
</dbReference>
<accession>A0A1H7EAK0</accession>
<reference evidence="3" key="1">
    <citation type="submission" date="2016-10" db="EMBL/GenBank/DDBJ databases">
        <authorList>
            <person name="Varghese N."/>
            <person name="Submissions S."/>
        </authorList>
    </citation>
    <scope>NUCLEOTIDE SEQUENCE [LARGE SCALE GENOMIC DNA]</scope>
    <source>
        <strain evidence="3">LMG 26031</strain>
    </source>
</reference>
<dbReference type="Gene3D" id="1.10.220.120">
    <property type="entry name" value="Sigma-70 factor, region 1.1"/>
    <property type="match status" value="1"/>
</dbReference>
<protein>
    <submittedName>
        <fullName evidence="2">RNA polymerase primary sigma factor</fullName>
    </submittedName>
</protein>
<dbReference type="Gene3D" id="1.10.601.10">
    <property type="entry name" value="RNA Polymerase Primary Sigma Factor"/>
    <property type="match status" value="1"/>
</dbReference>
<dbReference type="AlphaFoldDB" id="A0A1H7EAK0"/>
<dbReference type="InterPro" id="IPR042189">
    <property type="entry name" value="RNA_pol_sigma_70_r1_1_sf"/>
</dbReference>
<evidence type="ECO:0000313" key="2">
    <source>
        <dbReference type="EMBL" id="SEK10931.1"/>
    </source>
</evidence>
<sequence length="198" mass="21495">MSQQGYLTQADIIDEFPDEHTSPGALQGMPAALAQMGIVVLEDDAKMQPDADRAPMAVIDRDALDEGSALLEDMVRGASASTDPLAVHARRMHEVPLLTPDDEVTLVREIEAARHAILWALASCPEAVEALIVHLHVSADEDARAGNCTDIRQSLASMRGALRSKGDESRTDSNARMRMMEALGEHSCQPMRSSKRAR</sequence>
<evidence type="ECO:0000259" key="1">
    <source>
        <dbReference type="Pfam" id="PF03979"/>
    </source>
</evidence>
<dbReference type="STRING" id="667676.SAMN05192539_104948"/>
<dbReference type="GO" id="GO:0006352">
    <property type="term" value="P:DNA-templated transcription initiation"/>
    <property type="evidence" value="ECO:0007669"/>
    <property type="project" value="InterPro"/>
</dbReference>
<feature type="domain" description="RNA polymerase sigma factor 70 region 1.1" evidence="1">
    <location>
        <begin position="3"/>
        <end position="52"/>
    </location>
</feature>
<dbReference type="SUPFAM" id="SSF88946">
    <property type="entry name" value="Sigma2 domain of RNA polymerase sigma factors"/>
    <property type="match status" value="1"/>
</dbReference>
<keyword evidence="3" id="KW-1185">Reference proteome</keyword>
<evidence type="ECO:0000313" key="3">
    <source>
        <dbReference type="Proteomes" id="UP000198866"/>
    </source>
</evidence>
<gene>
    <name evidence="2" type="ORF">SAMN05192539_104948</name>
</gene>
<dbReference type="EMBL" id="FNYE01000049">
    <property type="protein sequence ID" value="SEK10931.1"/>
    <property type="molecule type" value="Genomic_DNA"/>
</dbReference>
<dbReference type="GO" id="GO:0016987">
    <property type="term" value="F:sigma factor activity"/>
    <property type="evidence" value="ECO:0007669"/>
    <property type="project" value="InterPro"/>
</dbReference>
<dbReference type="GO" id="GO:0003677">
    <property type="term" value="F:DNA binding"/>
    <property type="evidence" value="ECO:0007669"/>
    <property type="project" value="InterPro"/>
</dbReference>